<protein>
    <submittedName>
        <fullName evidence="2">Uncharacterized protein</fullName>
    </submittedName>
</protein>
<gene>
    <name evidence="2" type="ORF">QUW02_11885</name>
</gene>
<keyword evidence="3" id="KW-1185">Reference proteome</keyword>
<proteinExistence type="predicted"/>
<feature type="signal peptide" evidence="1">
    <location>
        <begin position="1"/>
        <end position="19"/>
    </location>
</feature>
<reference evidence="3" key="1">
    <citation type="submission" date="2023-07" db="EMBL/GenBank/DDBJ databases">
        <title>Identification and characterization of horizontal gene transfer across gut microbiota members of farm animals based on homology search.</title>
        <authorList>
            <person name="Schwarzerova J."/>
            <person name="Nykrynova M."/>
            <person name="Jureckova K."/>
            <person name="Cejkova D."/>
            <person name="Rychlik I."/>
        </authorList>
    </citation>
    <scope>NUCLEOTIDE SEQUENCE [LARGE SCALE GENOMIC DNA]</scope>
    <source>
        <strain evidence="3">ET4</strain>
    </source>
</reference>
<evidence type="ECO:0000313" key="2">
    <source>
        <dbReference type="EMBL" id="MDM8146610.1"/>
    </source>
</evidence>
<name>A0ABT7U7X6_9BACE</name>
<evidence type="ECO:0000256" key="1">
    <source>
        <dbReference type="SAM" id="SignalP"/>
    </source>
</evidence>
<keyword evidence="1" id="KW-0732">Signal</keyword>
<accession>A0ABT7U7X6</accession>
<sequence length="150" mass="17251">MKRLLFFFIALMPMLYVSAQEIKTKAAYQYNYVECLDKNGNVVDKLDCGGIILFADAERQEYISITIGDKETYTGIVHSKKQECINSRTRMTVYLAIQELNEHKVPLQIFEIYDLTKSSNIPNYFMVSICNATTGEVVQSQSFHKISRVK</sequence>
<evidence type="ECO:0000313" key="3">
    <source>
        <dbReference type="Proteomes" id="UP001228403"/>
    </source>
</evidence>
<feature type="chain" id="PRO_5046665697" evidence="1">
    <location>
        <begin position="20"/>
        <end position="150"/>
    </location>
</feature>
<dbReference type="EMBL" id="JAUDCF010000038">
    <property type="protein sequence ID" value="MDM8146610.1"/>
    <property type="molecule type" value="Genomic_DNA"/>
</dbReference>
<dbReference type="Proteomes" id="UP001228403">
    <property type="component" value="Unassembled WGS sequence"/>
</dbReference>
<comment type="caution">
    <text evidence="2">The sequence shown here is derived from an EMBL/GenBank/DDBJ whole genome shotgun (WGS) entry which is preliminary data.</text>
</comment>
<organism evidence="2 3">
    <name type="scientific">Bacteroides eggerthii</name>
    <dbReference type="NCBI Taxonomy" id="28111"/>
    <lineage>
        <taxon>Bacteria</taxon>
        <taxon>Pseudomonadati</taxon>
        <taxon>Bacteroidota</taxon>
        <taxon>Bacteroidia</taxon>
        <taxon>Bacteroidales</taxon>
        <taxon>Bacteroidaceae</taxon>
        <taxon>Bacteroides</taxon>
    </lineage>
</organism>